<comment type="subcellular location">
    <subcellularLocation>
        <location evidence="1">Membrane</location>
        <topology evidence="1">Multi-pass membrane protein</topology>
    </subcellularLocation>
</comment>
<proteinExistence type="predicted"/>
<dbReference type="Proteomes" id="UP000077266">
    <property type="component" value="Unassembled WGS sequence"/>
</dbReference>
<dbReference type="InterPro" id="IPR007568">
    <property type="entry name" value="RTA1"/>
</dbReference>
<evidence type="ECO:0000256" key="4">
    <source>
        <dbReference type="ARBA" id="ARBA00023136"/>
    </source>
</evidence>
<dbReference type="EMBL" id="KV426123">
    <property type="protein sequence ID" value="KZV87507.1"/>
    <property type="molecule type" value="Genomic_DNA"/>
</dbReference>
<dbReference type="Pfam" id="PF04479">
    <property type="entry name" value="RTA1"/>
    <property type="match status" value="1"/>
</dbReference>
<dbReference type="AlphaFoldDB" id="A0A165ER24"/>
<evidence type="ECO:0000256" key="2">
    <source>
        <dbReference type="ARBA" id="ARBA00022692"/>
    </source>
</evidence>
<dbReference type="InParanoid" id="A0A165ER24"/>
<keyword evidence="4 5" id="KW-0472">Membrane</keyword>
<feature type="transmembrane region" description="Helical" evidence="5">
    <location>
        <begin position="47"/>
        <end position="65"/>
    </location>
</feature>
<dbReference type="PANTHER" id="PTHR31465:SF1">
    <property type="entry name" value="PROTEIN RTA1-RELATED"/>
    <property type="match status" value="1"/>
</dbReference>
<evidence type="ECO:0000256" key="3">
    <source>
        <dbReference type="ARBA" id="ARBA00022989"/>
    </source>
</evidence>
<accession>A0A165ER24</accession>
<feature type="transmembrane region" description="Helical" evidence="5">
    <location>
        <begin position="136"/>
        <end position="161"/>
    </location>
</feature>
<evidence type="ECO:0000313" key="8">
    <source>
        <dbReference type="Proteomes" id="UP000077266"/>
    </source>
</evidence>
<gene>
    <name evidence="7" type="ORF">EXIGLDRAFT_723658</name>
</gene>
<dbReference type="PANTHER" id="PTHR31465">
    <property type="entry name" value="PROTEIN RTA1-RELATED"/>
    <property type="match status" value="1"/>
</dbReference>
<feature type="transmembrane region" description="Helical" evidence="5">
    <location>
        <begin position="103"/>
        <end position="124"/>
    </location>
</feature>
<feature type="signal peptide" evidence="6">
    <location>
        <begin position="1"/>
        <end position="19"/>
    </location>
</feature>
<evidence type="ECO:0000313" key="7">
    <source>
        <dbReference type="EMBL" id="KZV87507.1"/>
    </source>
</evidence>
<keyword evidence="6" id="KW-0732">Signal</keyword>
<evidence type="ECO:0000256" key="1">
    <source>
        <dbReference type="ARBA" id="ARBA00004141"/>
    </source>
</evidence>
<feature type="transmembrane region" description="Helical" evidence="5">
    <location>
        <begin position="229"/>
        <end position="248"/>
    </location>
</feature>
<sequence length="346" mass="37525">MFPSSLLLVLAAAPALALAAANSTDVPQQVPASRPLLGYTPSNVLTSIATLAVALVAVAQVYLTVKYHAKWLLAMTIGCFAYAIGLASRFALARDPTNRTVFIVEYLLIVLAPCTFIAATYVLLGRLAHYLSADKLLLIRPSLVSVVFVTADIVTFLIQALGGSMVVGTDDPNKIKTGGNLFKLGLILQLVSFAFFIVLVVIFTVRVYKREPRTWTADKDAGKSFFHDWRALLVVLYTACLTIIIRSLYRTAEIQEGPGGKIGKTEWIFYAFDTLPLCICVGTYVPFWPGRFITPGNTGPGAASKHVPLDVLPQYGAQYGGAQYDPSYGAQYDGSNVALVHPERRV</sequence>
<organism evidence="7 8">
    <name type="scientific">Exidia glandulosa HHB12029</name>
    <dbReference type="NCBI Taxonomy" id="1314781"/>
    <lineage>
        <taxon>Eukaryota</taxon>
        <taxon>Fungi</taxon>
        <taxon>Dikarya</taxon>
        <taxon>Basidiomycota</taxon>
        <taxon>Agaricomycotina</taxon>
        <taxon>Agaricomycetes</taxon>
        <taxon>Auriculariales</taxon>
        <taxon>Exidiaceae</taxon>
        <taxon>Exidia</taxon>
    </lineage>
</organism>
<dbReference type="STRING" id="1314781.A0A165ER24"/>
<feature type="transmembrane region" description="Helical" evidence="5">
    <location>
        <begin position="72"/>
        <end position="91"/>
    </location>
</feature>
<feature type="transmembrane region" description="Helical" evidence="5">
    <location>
        <begin position="268"/>
        <end position="287"/>
    </location>
</feature>
<feature type="transmembrane region" description="Helical" evidence="5">
    <location>
        <begin position="181"/>
        <end position="208"/>
    </location>
</feature>
<dbReference type="GO" id="GO:0016020">
    <property type="term" value="C:membrane"/>
    <property type="evidence" value="ECO:0007669"/>
    <property type="project" value="UniProtKB-SubCell"/>
</dbReference>
<reference evidence="7 8" key="1">
    <citation type="journal article" date="2016" name="Mol. Biol. Evol.">
        <title>Comparative Genomics of Early-Diverging Mushroom-Forming Fungi Provides Insights into the Origins of Lignocellulose Decay Capabilities.</title>
        <authorList>
            <person name="Nagy L.G."/>
            <person name="Riley R."/>
            <person name="Tritt A."/>
            <person name="Adam C."/>
            <person name="Daum C."/>
            <person name="Floudas D."/>
            <person name="Sun H."/>
            <person name="Yadav J.S."/>
            <person name="Pangilinan J."/>
            <person name="Larsson K.H."/>
            <person name="Matsuura K."/>
            <person name="Barry K."/>
            <person name="Labutti K."/>
            <person name="Kuo R."/>
            <person name="Ohm R.A."/>
            <person name="Bhattacharya S.S."/>
            <person name="Shirouzu T."/>
            <person name="Yoshinaga Y."/>
            <person name="Martin F.M."/>
            <person name="Grigoriev I.V."/>
            <person name="Hibbett D.S."/>
        </authorList>
    </citation>
    <scope>NUCLEOTIDE SEQUENCE [LARGE SCALE GENOMIC DNA]</scope>
    <source>
        <strain evidence="7 8">HHB12029</strain>
    </source>
</reference>
<evidence type="ECO:0000256" key="6">
    <source>
        <dbReference type="SAM" id="SignalP"/>
    </source>
</evidence>
<name>A0A165ER24_EXIGL</name>
<protein>
    <submittedName>
        <fullName evidence="7">RTA1-domain-containing protein</fullName>
    </submittedName>
</protein>
<feature type="chain" id="PRO_5007857339" evidence="6">
    <location>
        <begin position="20"/>
        <end position="346"/>
    </location>
</feature>
<evidence type="ECO:0000256" key="5">
    <source>
        <dbReference type="SAM" id="Phobius"/>
    </source>
</evidence>
<keyword evidence="8" id="KW-1185">Reference proteome</keyword>
<keyword evidence="2 5" id="KW-0812">Transmembrane</keyword>
<keyword evidence="3 5" id="KW-1133">Transmembrane helix</keyword>
<dbReference type="OrthoDB" id="3358017at2759"/>